<evidence type="ECO:0000256" key="1">
    <source>
        <dbReference type="SAM" id="MobiDB-lite"/>
    </source>
</evidence>
<evidence type="ECO:0000313" key="2">
    <source>
        <dbReference type="EMBL" id="RDX52153.1"/>
    </source>
</evidence>
<dbReference type="OrthoDB" id="2746456at2759"/>
<feature type="region of interest" description="Disordered" evidence="1">
    <location>
        <begin position="567"/>
        <end position="608"/>
    </location>
</feature>
<keyword evidence="3" id="KW-1185">Reference proteome</keyword>
<evidence type="ECO:0000313" key="3">
    <source>
        <dbReference type="Proteomes" id="UP000256964"/>
    </source>
</evidence>
<protein>
    <submittedName>
        <fullName evidence="2">Uncharacterized protein</fullName>
    </submittedName>
</protein>
<dbReference type="Proteomes" id="UP000256964">
    <property type="component" value="Unassembled WGS sequence"/>
</dbReference>
<dbReference type="EMBL" id="KZ857391">
    <property type="protein sequence ID" value="RDX52153.1"/>
    <property type="molecule type" value="Genomic_DNA"/>
</dbReference>
<gene>
    <name evidence="2" type="ORF">OH76DRAFT_1480785</name>
</gene>
<feature type="compositionally biased region" description="Acidic residues" evidence="1">
    <location>
        <begin position="567"/>
        <end position="578"/>
    </location>
</feature>
<dbReference type="AlphaFoldDB" id="A0A371DI09"/>
<proteinExistence type="predicted"/>
<feature type="compositionally biased region" description="Acidic residues" evidence="1">
    <location>
        <begin position="585"/>
        <end position="608"/>
    </location>
</feature>
<sequence>MRLCSIKDVDLRPEMRRELEHLHTFSQERGIAVAVEIEELCLLNVPQAAAGLEWLYDVPEGQKHRIVPSPTASSQHYQWFCFSTPSVAQPPAEIGLPGDVWVITSSKAQKFYHRVDRLGWKLVPPRVWIPHPFAPELHLAFGICKLGWFPMELMTDVFPAVWKYQGAPNEYARVPPSAAVKALYETTGRPIDHGDLASLAAVSHSCGDSRASKQWDADRVRFYFNFRDRPVDDRASQPHTGSHPLAAGGHPSTMLVPRASGHDYLKDAPPECLPVAQGISILRINGVFRKVNLQRIRTYAKNFESALTAPKVLAGPTGPMLLCDTDRDLRPATLHCFISLVENDIECKKYDYSTSELVSVLRLCASDKLGAPLVKKSIKRRLRRMWVFSFERVSRGRLADAPEALVAARWYGLTKIKKRALFEFMRSPDALCDILKSDYPQEWYLGKSGVPRLWEVREVLEATWSAFIMEPPQALCRPCPTYGGQSPCSAARRQLVDEWADNVGQPMVEGEHQFDPIGGMQELARMDWRSYGMCIGCVRAMLQLCEEKKVEWFERFDAWIQPESWCVDEGEVGPDDYDNMPYIDSGDEGEGSEDDGDDDDGEMDTTEF</sequence>
<organism evidence="2 3">
    <name type="scientific">Lentinus brumalis</name>
    <dbReference type="NCBI Taxonomy" id="2498619"/>
    <lineage>
        <taxon>Eukaryota</taxon>
        <taxon>Fungi</taxon>
        <taxon>Dikarya</taxon>
        <taxon>Basidiomycota</taxon>
        <taxon>Agaricomycotina</taxon>
        <taxon>Agaricomycetes</taxon>
        <taxon>Polyporales</taxon>
        <taxon>Polyporaceae</taxon>
        <taxon>Lentinus</taxon>
    </lineage>
</organism>
<reference evidence="2 3" key="1">
    <citation type="journal article" date="2018" name="Biotechnol. Biofuels">
        <title>Integrative visual omics of the white-rot fungus Polyporus brumalis exposes the biotechnological potential of its oxidative enzymes for delignifying raw plant biomass.</title>
        <authorList>
            <person name="Miyauchi S."/>
            <person name="Rancon A."/>
            <person name="Drula E."/>
            <person name="Hage H."/>
            <person name="Chaduli D."/>
            <person name="Favel A."/>
            <person name="Grisel S."/>
            <person name="Henrissat B."/>
            <person name="Herpoel-Gimbert I."/>
            <person name="Ruiz-Duenas F.J."/>
            <person name="Chevret D."/>
            <person name="Hainaut M."/>
            <person name="Lin J."/>
            <person name="Wang M."/>
            <person name="Pangilinan J."/>
            <person name="Lipzen A."/>
            <person name="Lesage-Meessen L."/>
            <person name="Navarro D."/>
            <person name="Riley R."/>
            <person name="Grigoriev I.V."/>
            <person name="Zhou S."/>
            <person name="Raouche S."/>
            <person name="Rosso M.N."/>
        </authorList>
    </citation>
    <scope>NUCLEOTIDE SEQUENCE [LARGE SCALE GENOMIC DNA]</scope>
    <source>
        <strain evidence="2 3">BRFM 1820</strain>
    </source>
</reference>
<feature type="region of interest" description="Disordered" evidence="1">
    <location>
        <begin position="233"/>
        <end position="252"/>
    </location>
</feature>
<name>A0A371DI09_9APHY</name>
<accession>A0A371DI09</accession>